<organism evidence="7 8">
    <name type="scientific">Cyprinodon variegatus</name>
    <name type="common">Sheepshead minnow</name>
    <dbReference type="NCBI Taxonomy" id="28743"/>
    <lineage>
        <taxon>Eukaryota</taxon>
        <taxon>Metazoa</taxon>
        <taxon>Chordata</taxon>
        <taxon>Craniata</taxon>
        <taxon>Vertebrata</taxon>
        <taxon>Euteleostomi</taxon>
        <taxon>Actinopterygii</taxon>
        <taxon>Neopterygii</taxon>
        <taxon>Teleostei</taxon>
        <taxon>Neoteleostei</taxon>
        <taxon>Acanthomorphata</taxon>
        <taxon>Ovalentaria</taxon>
        <taxon>Atherinomorphae</taxon>
        <taxon>Cyprinodontiformes</taxon>
        <taxon>Cyprinodontidae</taxon>
        <taxon>Cyprinodon</taxon>
    </lineage>
</organism>
<dbReference type="GO" id="GO:0005634">
    <property type="term" value="C:nucleus"/>
    <property type="evidence" value="ECO:0007669"/>
    <property type="project" value="TreeGrafter"/>
</dbReference>
<keyword evidence="2" id="KW-0677">Repeat</keyword>
<feature type="domain" description="C2H2-type" evidence="6">
    <location>
        <begin position="353"/>
        <end position="382"/>
    </location>
</feature>
<feature type="domain" description="C2H2-type" evidence="6">
    <location>
        <begin position="205"/>
        <end position="234"/>
    </location>
</feature>
<name>A0A3Q2E201_CYPVA</name>
<protein>
    <submittedName>
        <fullName evidence="7">Si:dkey-156n14.3</fullName>
    </submittedName>
</protein>
<dbReference type="Gene3D" id="3.30.160.60">
    <property type="entry name" value="Classic Zinc Finger"/>
    <property type="match status" value="7"/>
</dbReference>
<evidence type="ECO:0000256" key="3">
    <source>
        <dbReference type="ARBA" id="ARBA00022771"/>
    </source>
</evidence>
<dbReference type="InterPro" id="IPR036236">
    <property type="entry name" value="Znf_C2H2_sf"/>
</dbReference>
<feature type="domain" description="C2H2-type" evidence="6">
    <location>
        <begin position="116"/>
        <end position="145"/>
    </location>
</feature>
<dbReference type="SUPFAM" id="SSF57667">
    <property type="entry name" value="beta-beta-alpha zinc fingers"/>
    <property type="match status" value="4"/>
</dbReference>
<feature type="domain" description="C2H2-type" evidence="6">
    <location>
        <begin position="236"/>
        <end position="265"/>
    </location>
</feature>
<evidence type="ECO:0000259" key="6">
    <source>
        <dbReference type="PROSITE" id="PS50157"/>
    </source>
</evidence>
<evidence type="ECO:0000256" key="1">
    <source>
        <dbReference type="ARBA" id="ARBA00022723"/>
    </source>
</evidence>
<accession>A0A3Q2E201</accession>
<feature type="domain" description="C2H2-type" evidence="6">
    <location>
        <begin position="176"/>
        <end position="203"/>
    </location>
</feature>
<evidence type="ECO:0000256" key="5">
    <source>
        <dbReference type="PROSITE-ProRule" id="PRU00042"/>
    </source>
</evidence>
<proteinExistence type="predicted"/>
<dbReference type="PANTHER" id="PTHR46179">
    <property type="entry name" value="ZINC FINGER PROTEIN"/>
    <property type="match status" value="1"/>
</dbReference>
<dbReference type="FunFam" id="3.30.160.60:FF:000257">
    <property type="entry name" value="ZXD family zinc finger C"/>
    <property type="match status" value="1"/>
</dbReference>
<keyword evidence="8" id="KW-1185">Reference proteome</keyword>
<evidence type="ECO:0000256" key="2">
    <source>
        <dbReference type="ARBA" id="ARBA00022737"/>
    </source>
</evidence>
<evidence type="ECO:0000256" key="4">
    <source>
        <dbReference type="ARBA" id="ARBA00022833"/>
    </source>
</evidence>
<dbReference type="PROSITE" id="PS50157">
    <property type="entry name" value="ZINC_FINGER_C2H2_2"/>
    <property type="match status" value="7"/>
</dbReference>
<evidence type="ECO:0000313" key="8">
    <source>
        <dbReference type="Proteomes" id="UP000265020"/>
    </source>
</evidence>
<dbReference type="GO" id="GO:0003712">
    <property type="term" value="F:transcription coregulator activity"/>
    <property type="evidence" value="ECO:0007669"/>
    <property type="project" value="TreeGrafter"/>
</dbReference>
<dbReference type="PANTHER" id="PTHR46179:SF5">
    <property type="entry name" value="ZINC FINGER PROTEIN ZXDC"/>
    <property type="match status" value="1"/>
</dbReference>
<dbReference type="InterPro" id="IPR051061">
    <property type="entry name" value="Zinc_finger_trans_reg"/>
</dbReference>
<dbReference type="AlphaFoldDB" id="A0A3Q2E201"/>
<dbReference type="Pfam" id="PF00096">
    <property type="entry name" value="zf-C2H2"/>
    <property type="match status" value="4"/>
</dbReference>
<dbReference type="FunFam" id="3.30.160.60:FF:000125">
    <property type="entry name" value="Putative zinc finger protein 143"/>
    <property type="match status" value="1"/>
</dbReference>
<dbReference type="PROSITE" id="PS00028">
    <property type="entry name" value="ZINC_FINGER_C2H2_1"/>
    <property type="match status" value="7"/>
</dbReference>
<dbReference type="GO" id="GO:0006357">
    <property type="term" value="P:regulation of transcription by RNA polymerase II"/>
    <property type="evidence" value="ECO:0007669"/>
    <property type="project" value="TreeGrafter"/>
</dbReference>
<sequence length="607" mass="64868">YQDGNPGKRSGCPPLRRSLVAEDCSLPQLGPSLDSCSVVKQEAGELCAVTEADLIAPSPRAPSGGCNSEESLQLIRSRKDAAATFTCPEPGCSSAFDSRQKLKVHLLNHTEEPRPYQCSVEGCGWAFATSYKLKRHIQSHDKQRPHTCEFEGCGRRFTTVYNLKAHVKVHEQENAFICEVCSEKFRSATRLTNHQRVHFAPQRPHKCEYPGCEKTFITFSALFSHNRTHFRETGQFSCTYPGCNKTYDKACRLKIHMRSHTGKLLEAVSAAGPQQTPSPTMIYIYNLCYHRRSNRMNSLHGGKWVLTFQLCSAVDSDLNVCFLSSGCYAKFSARSSLYIHSKKHKQDASSLRTRCPVANCSKHFSSRSSLKSHMLKHHHLSPDVLSQMETTPSLTPSSELISAGPDQLSNLDLSSLFSSVPAGAAPSAGIEAGLPVAGSGSSGAFTMDLSLVSSGILTIDPSSMGATLVSGTTLAKPLDPLVLAPGAELTHQHGLEGAVGDVLPPQGTLNLDDVQTVTPEALGTLAALTMQGASVDPALQHPLGSSSGLAVEPSAALAVAPVPELLASPSKVVEVGGQGGAGHLLGCVEVLGPQDGGKVLTSQFDLE</sequence>
<keyword evidence="4" id="KW-0862">Zinc</keyword>
<keyword evidence="1" id="KW-0479">Metal-binding</keyword>
<dbReference type="Proteomes" id="UP000265020">
    <property type="component" value="Unassembled WGS sequence"/>
</dbReference>
<evidence type="ECO:0000313" key="7">
    <source>
        <dbReference type="Ensembl" id="ENSCVAP00000026231.1"/>
    </source>
</evidence>
<dbReference type="GeneTree" id="ENSGT00940000164258"/>
<dbReference type="GO" id="GO:0008270">
    <property type="term" value="F:zinc ion binding"/>
    <property type="evidence" value="ECO:0007669"/>
    <property type="project" value="UniProtKB-KW"/>
</dbReference>
<feature type="domain" description="C2H2-type" evidence="6">
    <location>
        <begin position="85"/>
        <end position="114"/>
    </location>
</feature>
<dbReference type="InterPro" id="IPR013087">
    <property type="entry name" value="Znf_C2H2_type"/>
</dbReference>
<dbReference type="OMA" id="GNEDCHS"/>
<reference evidence="7" key="2">
    <citation type="submission" date="2025-09" db="UniProtKB">
        <authorList>
            <consortium name="Ensembl"/>
        </authorList>
    </citation>
    <scope>IDENTIFICATION</scope>
</reference>
<dbReference type="SMART" id="SM00355">
    <property type="entry name" value="ZnF_C2H2"/>
    <property type="match status" value="8"/>
</dbReference>
<feature type="domain" description="C2H2-type" evidence="6">
    <location>
        <begin position="146"/>
        <end position="175"/>
    </location>
</feature>
<keyword evidence="3 5" id="KW-0863">Zinc-finger</keyword>
<dbReference type="Ensembl" id="ENSCVAT00000029244.1">
    <property type="protein sequence ID" value="ENSCVAP00000026231.1"/>
    <property type="gene ID" value="ENSCVAG00000011671.1"/>
</dbReference>
<reference evidence="7" key="1">
    <citation type="submission" date="2025-08" db="UniProtKB">
        <authorList>
            <consortium name="Ensembl"/>
        </authorList>
    </citation>
    <scope>IDENTIFICATION</scope>
</reference>